<evidence type="ECO:0000313" key="7">
    <source>
        <dbReference type="EMBL" id="ETW79177.1"/>
    </source>
</evidence>
<dbReference type="InterPro" id="IPR006085">
    <property type="entry name" value="XPG_DNA_repair_N"/>
</dbReference>
<feature type="region of interest" description="Disordered" evidence="3">
    <location>
        <begin position="517"/>
        <end position="548"/>
    </location>
</feature>
<dbReference type="InParanoid" id="W4K057"/>
<dbReference type="GO" id="GO:0004518">
    <property type="term" value="F:nuclease activity"/>
    <property type="evidence" value="ECO:0007669"/>
    <property type="project" value="InterPro"/>
</dbReference>
<evidence type="ECO:0008006" key="9">
    <source>
        <dbReference type="Google" id="ProtNLM"/>
    </source>
</evidence>
<dbReference type="Pfam" id="PF00752">
    <property type="entry name" value="XPG_N"/>
    <property type="match status" value="1"/>
</dbReference>
<comment type="similarity">
    <text evidence="2">Belongs to the XPG/RAD2 endonuclease family.</text>
</comment>
<evidence type="ECO:0000256" key="3">
    <source>
        <dbReference type="SAM" id="MobiDB-lite"/>
    </source>
</evidence>
<dbReference type="InterPro" id="IPR022040">
    <property type="entry name" value="MKT1_N"/>
</dbReference>
<evidence type="ECO:0000256" key="1">
    <source>
        <dbReference type="ARBA" id="ARBA00022845"/>
    </source>
</evidence>
<dbReference type="PANTHER" id="PTHR11081:SF32">
    <property type="entry name" value="POST-TRANSCRIPTIONAL REGULATOR MKT1"/>
    <property type="match status" value="1"/>
</dbReference>
<dbReference type="InterPro" id="IPR029060">
    <property type="entry name" value="PIN-like_dom_sf"/>
</dbReference>
<dbReference type="SUPFAM" id="SSF88723">
    <property type="entry name" value="PIN domain-like"/>
    <property type="match status" value="1"/>
</dbReference>
<dbReference type="Gene3D" id="3.40.50.1010">
    <property type="entry name" value="5'-nuclease"/>
    <property type="match status" value="1"/>
</dbReference>
<feature type="compositionally biased region" description="Low complexity" evidence="3">
    <location>
        <begin position="526"/>
        <end position="539"/>
    </location>
</feature>
<name>W4K057_HETIT</name>
<evidence type="ECO:0000259" key="5">
    <source>
        <dbReference type="Pfam" id="PF12246"/>
    </source>
</evidence>
<dbReference type="PANTHER" id="PTHR11081">
    <property type="entry name" value="FLAP ENDONUCLEASE FAMILY MEMBER"/>
    <property type="match status" value="1"/>
</dbReference>
<dbReference type="Proteomes" id="UP000030671">
    <property type="component" value="Unassembled WGS sequence"/>
</dbReference>
<feature type="domain" description="XPG N-terminal" evidence="4">
    <location>
        <begin position="1"/>
        <end position="93"/>
    </location>
</feature>
<sequence>MPIKHLDTYLSDKKLLQTHPLSVLSDSRLGIDAAYYLQTLYDHPPSREPLLAATGGQPLALALQIETDLRALERLRIKPVFVFPGLVPNKRLRHQQLNVEQADACRDRREAWQKYEAGQEEAATKLFEARSGLSHWDLWRAVLRLFRTRNVEFIVAPYIAWAQLVYLQRHSKSYIHAIYGPTDALLCPGIDKIITSIDLLSPSPSFTYVSKKAILTDMGVTEEQFLDIGILVGCEHCQPFPPTLHEQALKATSDMVKYYRSGHAAVAAHHEHAGVKTTQYADLFARTRALIKHSLIFSAEGTVQPISLAAPSPPIQTSGNSTNGPGGSGSSQAVAHATTAADVPSDLHEIFTHRLPDEVFFYLSRGLLNPQPLVWLASGQIIEPPPLDNGETNEYRRFVKEVVTEGQTGPRATALALLSSVMHHFWANRRVAGVFWFESGQQQGQQGGPGNKYGQHGHVHQQLSTVQHNSAQTAQLAERVAGWHVPYVIVEEELRRQNWSTIDFALCLGATATDKQAARTRARTTQSQNGSSNSNANSQHPHHAAPPLEKKDEIVANAIWRFLELRGFLLKTHEHSPLARAMHTAIRRARVTDKFQDPLYLFLELVRAGVMHGHLWSGRAFSGGPSFGTDDEKACMLLVMRTLSIVPLNFQPVPWSAPLSRELLVFNSFVRSLTRALRTLLEVTTLNMLLRTDARRARDDLLDITMSLPFQGEVNTGFGVLAKVYLDALTHLHGGQRVRDADGPGVRDAKAVALEICEETFPGVKAPKMEVERGFRFWDVALMAMRQLHAEGSVQAELIDQFEAAEAWLGPMRP</sequence>
<dbReference type="CDD" id="cd09858">
    <property type="entry name" value="PIN_MKT1"/>
    <property type="match status" value="1"/>
</dbReference>
<dbReference type="eggNOG" id="ENOG502QVHA">
    <property type="taxonomic scope" value="Eukaryota"/>
</dbReference>
<dbReference type="FunCoup" id="W4K057">
    <property type="interactions" value="302"/>
</dbReference>
<dbReference type="HOGENOM" id="CLU_378548_0_0_1"/>
<accession>W4K057</accession>
<evidence type="ECO:0000259" key="6">
    <source>
        <dbReference type="Pfam" id="PF12247"/>
    </source>
</evidence>
<dbReference type="GeneID" id="20672314"/>
<gene>
    <name evidence="7" type="ORF">HETIRDRAFT_387490</name>
</gene>
<reference evidence="7 8" key="1">
    <citation type="journal article" date="2012" name="New Phytol.">
        <title>Insight into trade-off between wood decay and parasitism from the genome of a fungal forest pathogen.</title>
        <authorList>
            <person name="Olson A."/>
            <person name="Aerts A."/>
            <person name="Asiegbu F."/>
            <person name="Belbahri L."/>
            <person name="Bouzid O."/>
            <person name="Broberg A."/>
            <person name="Canback B."/>
            <person name="Coutinho P.M."/>
            <person name="Cullen D."/>
            <person name="Dalman K."/>
            <person name="Deflorio G."/>
            <person name="van Diepen L.T."/>
            <person name="Dunand C."/>
            <person name="Duplessis S."/>
            <person name="Durling M."/>
            <person name="Gonthier P."/>
            <person name="Grimwood J."/>
            <person name="Fossdal C.G."/>
            <person name="Hansson D."/>
            <person name="Henrissat B."/>
            <person name="Hietala A."/>
            <person name="Himmelstrand K."/>
            <person name="Hoffmeister D."/>
            <person name="Hogberg N."/>
            <person name="James T.Y."/>
            <person name="Karlsson M."/>
            <person name="Kohler A."/>
            <person name="Kues U."/>
            <person name="Lee Y.H."/>
            <person name="Lin Y.C."/>
            <person name="Lind M."/>
            <person name="Lindquist E."/>
            <person name="Lombard V."/>
            <person name="Lucas S."/>
            <person name="Lunden K."/>
            <person name="Morin E."/>
            <person name="Murat C."/>
            <person name="Park J."/>
            <person name="Raffaello T."/>
            <person name="Rouze P."/>
            <person name="Salamov A."/>
            <person name="Schmutz J."/>
            <person name="Solheim H."/>
            <person name="Stahlberg J."/>
            <person name="Velez H."/>
            <person name="de Vries R.P."/>
            <person name="Wiebenga A."/>
            <person name="Woodward S."/>
            <person name="Yakovlev I."/>
            <person name="Garbelotto M."/>
            <person name="Martin F."/>
            <person name="Grigoriev I.V."/>
            <person name="Stenlid J."/>
        </authorList>
    </citation>
    <scope>NUCLEOTIDE SEQUENCE [LARGE SCALE GENOMIC DNA]</scope>
    <source>
        <strain evidence="7 8">TC 32-1</strain>
    </source>
</reference>
<dbReference type="STRING" id="747525.W4K057"/>
<evidence type="ECO:0000256" key="2">
    <source>
        <dbReference type="ARBA" id="ARBA00024023"/>
    </source>
</evidence>
<feature type="domain" description="Post-transcriptional regulator MKT1 N-terminal" evidence="6">
    <location>
        <begin position="344"/>
        <end position="437"/>
    </location>
</feature>
<dbReference type="EMBL" id="KI925461">
    <property type="protein sequence ID" value="ETW79177.1"/>
    <property type="molecule type" value="Genomic_DNA"/>
</dbReference>
<organism evidence="7 8">
    <name type="scientific">Heterobasidion irregulare (strain TC 32-1)</name>
    <dbReference type="NCBI Taxonomy" id="747525"/>
    <lineage>
        <taxon>Eukaryota</taxon>
        <taxon>Fungi</taxon>
        <taxon>Dikarya</taxon>
        <taxon>Basidiomycota</taxon>
        <taxon>Agaricomycotina</taxon>
        <taxon>Agaricomycetes</taxon>
        <taxon>Russulales</taxon>
        <taxon>Bondarzewiaceae</taxon>
        <taxon>Heterobasidion</taxon>
        <taxon>Heterobasidion annosum species complex</taxon>
    </lineage>
</organism>
<proteinExistence type="inferred from homology"/>
<dbReference type="InterPro" id="IPR006084">
    <property type="entry name" value="XPG/Rad2"/>
</dbReference>
<dbReference type="GO" id="GO:0003730">
    <property type="term" value="F:mRNA 3'-UTR binding"/>
    <property type="evidence" value="ECO:0007669"/>
    <property type="project" value="TreeGrafter"/>
</dbReference>
<feature type="domain" description="Post-transcriptional regulator MKT1 C-terminal" evidence="5">
    <location>
        <begin position="561"/>
        <end position="809"/>
    </location>
</feature>
<keyword evidence="8" id="KW-1185">Reference proteome</keyword>
<dbReference type="AlphaFoldDB" id="W4K057"/>
<feature type="region of interest" description="Disordered" evidence="3">
    <location>
        <begin position="308"/>
        <end position="339"/>
    </location>
</feature>
<evidence type="ECO:0000313" key="8">
    <source>
        <dbReference type="Proteomes" id="UP000030671"/>
    </source>
</evidence>
<dbReference type="InterPro" id="IPR022039">
    <property type="entry name" value="MKT1_C"/>
</dbReference>
<protein>
    <recommendedName>
        <fullName evidence="9">XPG-I domain-containing protein</fullName>
    </recommendedName>
</protein>
<dbReference type="Pfam" id="PF12247">
    <property type="entry name" value="MKT1_N"/>
    <property type="match status" value="1"/>
</dbReference>
<dbReference type="OrthoDB" id="17262at2759"/>
<evidence type="ECO:0000259" key="4">
    <source>
        <dbReference type="Pfam" id="PF00752"/>
    </source>
</evidence>
<dbReference type="Pfam" id="PF12246">
    <property type="entry name" value="MKT1_C"/>
    <property type="match status" value="1"/>
</dbReference>
<dbReference type="GO" id="GO:0006417">
    <property type="term" value="P:regulation of translation"/>
    <property type="evidence" value="ECO:0007669"/>
    <property type="project" value="UniProtKB-KW"/>
</dbReference>
<dbReference type="KEGG" id="hir:HETIRDRAFT_387490"/>
<dbReference type="RefSeq" id="XP_009549434.1">
    <property type="nucleotide sequence ID" value="XM_009551139.1"/>
</dbReference>
<keyword evidence="1" id="KW-0810">Translation regulation</keyword>